<protein>
    <submittedName>
        <fullName evidence="1">Uncharacterized protein</fullName>
    </submittedName>
</protein>
<dbReference type="RefSeq" id="WP_128422628.1">
    <property type="nucleotide sequence ID" value="NZ_CBCSDN010000006.1"/>
</dbReference>
<proteinExistence type="predicted"/>
<dbReference type="Proteomes" id="UP001219066">
    <property type="component" value="Chromosome"/>
</dbReference>
<accession>A0AAX3SJD3</accession>
<name>A0AAX3SJD3_9BURK</name>
<organism evidence="1 2">
    <name type="scientific">Delftia tsuruhatensis</name>
    <dbReference type="NCBI Taxonomy" id="180282"/>
    <lineage>
        <taxon>Bacteria</taxon>
        <taxon>Pseudomonadati</taxon>
        <taxon>Pseudomonadota</taxon>
        <taxon>Betaproteobacteria</taxon>
        <taxon>Burkholderiales</taxon>
        <taxon>Comamonadaceae</taxon>
        <taxon>Delftia</taxon>
    </lineage>
</organism>
<evidence type="ECO:0000313" key="2">
    <source>
        <dbReference type="Proteomes" id="UP001219066"/>
    </source>
</evidence>
<gene>
    <name evidence="1" type="ORF">PYR84_24870</name>
</gene>
<reference evidence="1" key="1">
    <citation type="submission" date="2023-03" db="EMBL/GenBank/DDBJ databases">
        <title>Synergistic degradation of erythromycin by symbiotic bacteria Ery-6A and Ery-6B and application in simulated water remediation.</title>
        <authorList>
            <person name="Xu S."/>
        </authorList>
    </citation>
    <scope>NUCLEOTIDE SEQUENCE</scope>
    <source>
        <strain evidence="1">Ery-6A</strain>
    </source>
</reference>
<dbReference type="EMBL" id="CP120956">
    <property type="protein sequence ID" value="WFF80126.1"/>
    <property type="molecule type" value="Genomic_DNA"/>
</dbReference>
<sequence length="92" mass="10311">MAADERCPIDIGNYVRLLSVPAWLLKDLPSDEQLEILSYIGRIACVESIDADGYVWLGFGSTVQLEDYSEYVGHSFCVPPDSVELHFLKSEN</sequence>
<dbReference type="AlphaFoldDB" id="A0AAX3SJD3"/>
<evidence type="ECO:0000313" key="1">
    <source>
        <dbReference type="EMBL" id="WFF80126.1"/>
    </source>
</evidence>